<feature type="signal peptide" evidence="10">
    <location>
        <begin position="1"/>
        <end position="31"/>
    </location>
</feature>
<dbReference type="GO" id="GO:0046872">
    <property type="term" value="F:metal ion binding"/>
    <property type="evidence" value="ECO:0007669"/>
    <property type="project" value="UniProtKB-KW"/>
</dbReference>
<dbReference type="OrthoDB" id="8660908at2"/>
<dbReference type="SUPFAM" id="SSF51126">
    <property type="entry name" value="Pectin lyase-like"/>
    <property type="match status" value="1"/>
</dbReference>
<protein>
    <submittedName>
        <fullName evidence="12">Pectate lyase</fullName>
    </submittedName>
</protein>
<dbReference type="AlphaFoldDB" id="A0A290QCR2"/>
<dbReference type="PANTHER" id="PTHR40088">
    <property type="entry name" value="PECTATE LYASE (EUROFUNG)"/>
    <property type="match status" value="1"/>
</dbReference>
<dbReference type="GO" id="GO:0005576">
    <property type="term" value="C:extracellular region"/>
    <property type="evidence" value="ECO:0007669"/>
    <property type="project" value="UniProtKB-SubCell"/>
</dbReference>
<comment type="cofactor">
    <cofactor evidence="1">
        <name>Ca(2+)</name>
        <dbReference type="ChEBI" id="CHEBI:29108"/>
    </cofactor>
</comment>
<dbReference type="InterPro" id="IPR011050">
    <property type="entry name" value="Pectin_lyase_fold/virulence"/>
</dbReference>
<dbReference type="RefSeq" id="WP_096054750.1">
    <property type="nucleotide sequence ID" value="NZ_CP023344.1"/>
</dbReference>
<evidence type="ECO:0000256" key="2">
    <source>
        <dbReference type="ARBA" id="ARBA00004613"/>
    </source>
</evidence>
<dbReference type="EMBL" id="CP023344">
    <property type="protein sequence ID" value="ATC63118.1"/>
    <property type="molecule type" value="Genomic_DNA"/>
</dbReference>
<reference evidence="12 13" key="1">
    <citation type="submission" date="2017-09" db="EMBL/GenBank/DDBJ databases">
        <title>Complete genome sequence of Verrucomicrobial strain HZ-65, isolated from freshwater.</title>
        <authorList>
            <person name="Choi A."/>
        </authorList>
    </citation>
    <scope>NUCLEOTIDE SEQUENCE [LARGE SCALE GENOMIC DNA]</scope>
    <source>
        <strain evidence="12 13">HZ-65</strain>
    </source>
</reference>
<dbReference type="GO" id="GO:0016837">
    <property type="term" value="F:carbon-oxygen lyase activity, acting on polysaccharides"/>
    <property type="evidence" value="ECO:0007669"/>
    <property type="project" value="TreeGrafter"/>
</dbReference>
<organism evidence="12 13">
    <name type="scientific">Nibricoccus aquaticus</name>
    <dbReference type="NCBI Taxonomy" id="2576891"/>
    <lineage>
        <taxon>Bacteria</taxon>
        <taxon>Pseudomonadati</taxon>
        <taxon>Verrucomicrobiota</taxon>
        <taxon>Opitutia</taxon>
        <taxon>Opitutales</taxon>
        <taxon>Opitutaceae</taxon>
        <taxon>Nibricoccus</taxon>
    </lineage>
</organism>
<gene>
    <name evidence="12" type="ORF">CMV30_03625</name>
</gene>
<dbReference type="Pfam" id="PF22842">
    <property type="entry name" value="Pel9A-like_beta_helix"/>
    <property type="match status" value="1"/>
</dbReference>
<comment type="subcellular location">
    <subcellularLocation>
        <location evidence="2">Secreted</location>
    </subcellularLocation>
</comment>
<dbReference type="InterPro" id="IPR053868">
    <property type="entry name" value="Pel9A-like_beta_helix"/>
</dbReference>
<feature type="chain" id="PRO_5013126764" evidence="10">
    <location>
        <begin position="32"/>
        <end position="456"/>
    </location>
</feature>
<evidence type="ECO:0000259" key="11">
    <source>
        <dbReference type="Pfam" id="PF22842"/>
    </source>
</evidence>
<feature type="domain" description="Pel9A-like right handed beta-helix region" evidence="11">
    <location>
        <begin position="32"/>
        <end position="367"/>
    </location>
</feature>
<dbReference type="PANTHER" id="PTHR40088:SF1">
    <property type="entry name" value="PECTATE LYASE PEL9"/>
    <property type="match status" value="1"/>
</dbReference>
<keyword evidence="6" id="KW-0106">Calcium</keyword>
<keyword evidence="13" id="KW-1185">Reference proteome</keyword>
<proteinExistence type="inferred from homology"/>
<evidence type="ECO:0000256" key="1">
    <source>
        <dbReference type="ARBA" id="ARBA00001913"/>
    </source>
</evidence>
<evidence type="ECO:0000256" key="7">
    <source>
        <dbReference type="ARBA" id="ARBA00023239"/>
    </source>
</evidence>
<dbReference type="Gene3D" id="2.160.20.10">
    <property type="entry name" value="Single-stranded right-handed beta-helix, Pectin lyase-like"/>
    <property type="match status" value="1"/>
</dbReference>
<dbReference type="InterPro" id="IPR052052">
    <property type="entry name" value="Polysaccharide_Lyase_9"/>
</dbReference>
<evidence type="ECO:0000313" key="12">
    <source>
        <dbReference type="EMBL" id="ATC63118.1"/>
    </source>
</evidence>
<dbReference type="InterPro" id="IPR012334">
    <property type="entry name" value="Pectin_lyas_fold"/>
</dbReference>
<sequence>MFSPPTRLTRRFHIVSLVACSLTLFASSVFAATFYVAPNGNDSAPGTLDAPFATIQHAQTAVSPGDTVLIRGGLYKMPATQIAATRGIYACVTLLDKSGRPDAPIRYWAHPGETPVFDFSDVKPPGQRVTAFRVDGDWIHLKGFEVTGVQVTITTHTQSICFDNQGSHNLYERLSAHDGMAIGFWIGAGAHNLVLNCDAYRNHDTVSGNKRGGNVDGFGYHGKAGSVNNVFRGCRAWFNSDDGFDFINSTEPTVIENCWAFYNGYSPDFTPLADGNGFKAGGHAGTAYDQLPKPIPRHAVIGSVAVRNKSSGFDANHHIAGLDFINNSALRNRFNYDLLGRDPADNKTLTNGRGHRLKNNLGLEAREAEIVRFDPAACDATHNTFTIPLTLTAEDFLSLDESLLTQPRQPNGDLPDIPFLRLSATSRAIDRGTDLGRPFTGQSPDLGAFESPVPTP</sequence>
<keyword evidence="3" id="KW-0964">Secreted</keyword>
<evidence type="ECO:0000256" key="6">
    <source>
        <dbReference type="ARBA" id="ARBA00022837"/>
    </source>
</evidence>
<evidence type="ECO:0000256" key="10">
    <source>
        <dbReference type="SAM" id="SignalP"/>
    </source>
</evidence>
<evidence type="ECO:0000313" key="13">
    <source>
        <dbReference type="Proteomes" id="UP000217265"/>
    </source>
</evidence>
<evidence type="ECO:0000256" key="4">
    <source>
        <dbReference type="ARBA" id="ARBA00022723"/>
    </source>
</evidence>
<keyword evidence="7 12" id="KW-0456">Lyase</keyword>
<keyword evidence="4" id="KW-0479">Metal-binding</keyword>
<name>A0A290QCR2_9BACT</name>
<evidence type="ECO:0000256" key="3">
    <source>
        <dbReference type="ARBA" id="ARBA00022525"/>
    </source>
</evidence>
<dbReference type="KEGG" id="vbh:CMV30_03625"/>
<evidence type="ECO:0000256" key="9">
    <source>
        <dbReference type="SAM" id="MobiDB-lite"/>
    </source>
</evidence>
<evidence type="ECO:0000256" key="5">
    <source>
        <dbReference type="ARBA" id="ARBA00022729"/>
    </source>
</evidence>
<feature type="region of interest" description="Disordered" evidence="9">
    <location>
        <begin position="431"/>
        <end position="456"/>
    </location>
</feature>
<dbReference type="Proteomes" id="UP000217265">
    <property type="component" value="Chromosome"/>
</dbReference>
<accession>A0A290QCR2</accession>
<keyword evidence="5 10" id="KW-0732">Signal</keyword>
<comment type="similarity">
    <text evidence="8">Belongs to the polysaccharide lyase 9 family.</text>
</comment>
<evidence type="ECO:0000256" key="8">
    <source>
        <dbReference type="ARBA" id="ARBA00038263"/>
    </source>
</evidence>